<feature type="compositionally biased region" description="Basic and acidic residues" evidence="2">
    <location>
        <begin position="112"/>
        <end position="140"/>
    </location>
</feature>
<reference evidence="4 5" key="1">
    <citation type="submission" date="2017-12" db="EMBL/GenBank/DDBJ databases">
        <title>Sequencing, de novo assembly and annotation of complete genome of a new Thraustochytrid species, strain FCC1311.</title>
        <authorList>
            <person name="Sedici K."/>
            <person name="Godart F."/>
            <person name="Aiese Cigliano R."/>
            <person name="Sanseverino W."/>
            <person name="Barakat M."/>
            <person name="Ortet P."/>
            <person name="Marechal E."/>
            <person name="Cagnac O."/>
            <person name="Amato A."/>
        </authorList>
    </citation>
    <scope>NUCLEOTIDE SEQUENCE [LARGE SCALE GENOMIC DNA]</scope>
</reference>
<comment type="caution">
    <text evidence="4">The sequence shown here is derived from an EMBL/GenBank/DDBJ whole genome shotgun (WGS) entry which is preliminary data.</text>
</comment>
<dbReference type="InParanoid" id="A0A2R5GFE1"/>
<feature type="compositionally biased region" description="Basic residues" evidence="2">
    <location>
        <begin position="649"/>
        <end position="667"/>
    </location>
</feature>
<evidence type="ECO:0000256" key="2">
    <source>
        <dbReference type="SAM" id="MobiDB-lite"/>
    </source>
</evidence>
<evidence type="ECO:0000313" key="5">
    <source>
        <dbReference type="Proteomes" id="UP000241890"/>
    </source>
</evidence>
<dbReference type="InterPro" id="IPR016130">
    <property type="entry name" value="Tyr_Pase_AS"/>
</dbReference>
<dbReference type="Gene3D" id="3.90.190.10">
    <property type="entry name" value="Protein tyrosine phosphatase superfamily"/>
    <property type="match status" value="1"/>
</dbReference>
<dbReference type="CDD" id="cd14494">
    <property type="entry name" value="PTP_DSP_cys"/>
    <property type="match status" value="1"/>
</dbReference>
<dbReference type="GO" id="GO:0005634">
    <property type="term" value="C:nucleus"/>
    <property type="evidence" value="ECO:0007669"/>
    <property type="project" value="TreeGrafter"/>
</dbReference>
<dbReference type="InterPro" id="IPR000387">
    <property type="entry name" value="Tyr_Pase_dom"/>
</dbReference>
<dbReference type="EMBL" id="BEYU01000041">
    <property type="protein sequence ID" value="GBG28478.1"/>
    <property type="molecule type" value="Genomic_DNA"/>
</dbReference>
<dbReference type="SUPFAM" id="SSF52799">
    <property type="entry name" value="(Phosphotyrosine protein) phosphatases II"/>
    <property type="match status" value="1"/>
</dbReference>
<feature type="compositionally biased region" description="Basic and acidic residues" evidence="2">
    <location>
        <begin position="429"/>
        <end position="442"/>
    </location>
</feature>
<feature type="compositionally biased region" description="Low complexity" evidence="2">
    <location>
        <begin position="632"/>
        <end position="648"/>
    </location>
</feature>
<feature type="region of interest" description="Disordered" evidence="2">
    <location>
        <begin position="585"/>
        <end position="619"/>
    </location>
</feature>
<feature type="region of interest" description="Disordered" evidence="2">
    <location>
        <begin position="479"/>
        <end position="562"/>
    </location>
</feature>
<dbReference type="AlphaFoldDB" id="A0A2R5GFE1"/>
<keyword evidence="1" id="KW-0378">Hydrolase</keyword>
<dbReference type="InterPro" id="IPR029021">
    <property type="entry name" value="Prot-tyrosine_phosphatase-like"/>
</dbReference>
<proteinExistence type="predicted"/>
<dbReference type="PANTHER" id="PTHR13275:SF4">
    <property type="entry name" value="VACUOLAR PROTEIN SORTING-ASSOCIATED PROTEIN 72 HOMOLOG"/>
    <property type="match status" value="1"/>
</dbReference>
<sequence>MPLSQETGLSVVFPVIAVRAHAQRAAADWVRETVRAVVAVVVKARTKRFGGKVQLACGAAALDPHPNTAAAAAAAKNNDDNEALPPPLAVAVKPSIAMAATDRAPSDEQVETIEKEEHKSNEEDGDAESERESEERESAMRAKVLRKRRLMTIEAVSNNREFWLGPTKESNWVIPGKLLVGAYPLIQVMFPYMEDAAALSGLDGLRLFKLPIVDLQCTSDANVLALAVDLVQLIASGGHEVVYMHCWGGHGRTGTLVAVMLSLYYGIDAEEALLRTQLYHDIRRTKLEVRSPQTKEQCAQVRRILASTEACEARRRLMRLSVPRPTGSLFEVDWRRAALGLDDDDEEEDEEEVCVSCADVGESSLGVLETKTDGTLDETALGYTEDDLQLELKDNTTTTSQLVAQAKTPEMALLERGASGDSSKGATSRGHDDDDQNGDKGEATGSADFQAGPMDVESKDDENGSTLFASAFAKTCRMNEEKKWDDVASEECDDDEEEEDDDDEEEEEDDEEDEDEEEEEEEEDEEEEEKDGEEKLEVHPGAILTALPSPALGSPWGAGSLLVSPVSATSFSTAATNEMKLDTPVFGDMNTMATTTPPHPTTTTSMTPATEEDEAETPRSFEAMVCGPKASAASAAAIASAPGSAGSKARQRKRKPKLLSPKFRRTLRLASSSSSSGGDGSERIGQGLPMRPRPPDAASADRGSGARRRGPSPRQKLAAFHPVSF</sequence>
<dbReference type="PROSITE" id="PS00383">
    <property type="entry name" value="TYR_PHOSPHATASE_1"/>
    <property type="match status" value="1"/>
</dbReference>
<organism evidence="4 5">
    <name type="scientific">Hondaea fermentalgiana</name>
    <dbReference type="NCBI Taxonomy" id="2315210"/>
    <lineage>
        <taxon>Eukaryota</taxon>
        <taxon>Sar</taxon>
        <taxon>Stramenopiles</taxon>
        <taxon>Bigyra</taxon>
        <taxon>Labyrinthulomycetes</taxon>
        <taxon>Thraustochytrida</taxon>
        <taxon>Thraustochytriidae</taxon>
        <taxon>Hondaea</taxon>
    </lineage>
</organism>
<feature type="region of interest" description="Disordered" evidence="2">
    <location>
        <begin position="632"/>
        <end position="725"/>
    </location>
</feature>
<feature type="compositionally biased region" description="Low complexity" evidence="2">
    <location>
        <begin position="591"/>
        <end position="609"/>
    </location>
</feature>
<protein>
    <recommendedName>
        <fullName evidence="3">Tyrosine specific protein phosphatases domain-containing protein</fullName>
    </recommendedName>
</protein>
<keyword evidence="5" id="KW-1185">Reference proteome</keyword>
<dbReference type="Pfam" id="PF22784">
    <property type="entry name" value="PTP-SAK"/>
    <property type="match status" value="1"/>
</dbReference>
<feature type="region of interest" description="Disordered" evidence="2">
    <location>
        <begin position="100"/>
        <end position="140"/>
    </location>
</feature>
<feature type="compositionally biased region" description="Acidic residues" evidence="2">
    <location>
        <begin position="487"/>
        <end position="531"/>
    </location>
</feature>
<evidence type="ECO:0000259" key="3">
    <source>
        <dbReference type="PROSITE" id="PS50056"/>
    </source>
</evidence>
<feature type="region of interest" description="Disordered" evidence="2">
    <location>
        <begin position="416"/>
        <end position="463"/>
    </location>
</feature>
<dbReference type="Proteomes" id="UP000241890">
    <property type="component" value="Unassembled WGS sequence"/>
</dbReference>
<dbReference type="PROSITE" id="PS50056">
    <property type="entry name" value="TYR_PHOSPHATASE_2"/>
    <property type="match status" value="1"/>
</dbReference>
<dbReference type="PANTHER" id="PTHR13275">
    <property type="entry name" value="YL-1 PROTEIN TRANSCRIPTION FACTOR-LIKE 1"/>
    <property type="match status" value="1"/>
</dbReference>
<accession>A0A2R5GFE1</accession>
<name>A0A2R5GFE1_9STRA</name>
<evidence type="ECO:0000256" key="1">
    <source>
        <dbReference type="ARBA" id="ARBA00022801"/>
    </source>
</evidence>
<feature type="domain" description="Tyrosine specific protein phosphatases" evidence="3">
    <location>
        <begin position="221"/>
        <end position="273"/>
    </location>
</feature>
<evidence type="ECO:0000313" key="4">
    <source>
        <dbReference type="EMBL" id="GBG28478.1"/>
    </source>
</evidence>
<gene>
    <name evidence="4" type="ORF">FCC1311_047012</name>
</gene>
<dbReference type="GO" id="GO:0016791">
    <property type="term" value="F:phosphatase activity"/>
    <property type="evidence" value="ECO:0007669"/>
    <property type="project" value="UniProtKB-ARBA"/>
</dbReference>
<dbReference type="InterPro" id="IPR057023">
    <property type="entry name" value="PTP-SAK"/>
</dbReference>
<dbReference type="OrthoDB" id="2017893at2759"/>